<organism>
    <name type="scientific">Branchiostoma floridae</name>
    <name type="common">Florida lancelet</name>
    <name type="synonym">Amphioxus</name>
    <dbReference type="NCBI Taxonomy" id="7739"/>
    <lineage>
        <taxon>Eukaryota</taxon>
        <taxon>Metazoa</taxon>
        <taxon>Chordata</taxon>
        <taxon>Cephalochordata</taxon>
        <taxon>Leptocardii</taxon>
        <taxon>Amphioxiformes</taxon>
        <taxon>Branchiostomatidae</taxon>
        <taxon>Branchiostoma</taxon>
    </lineage>
</organism>
<feature type="compositionally biased region" description="Polar residues" evidence="2">
    <location>
        <begin position="160"/>
        <end position="170"/>
    </location>
</feature>
<dbReference type="InParanoid" id="C3YRE6"/>
<feature type="region of interest" description="Disordered" evidence="2">
    <location>
        <begin position="91"/>
        <end position="221"/>
    </location>
</feature>
<proteinExistence type="predicted"/>
<dbReference type="EMBL" id="GG666547">
    <property type="protein sequence ID" value="EEN57143.1"/>
    <property type="molecule type" value="Genomic_DNA"/>
</dbReference>
<evidence type="ECO:0000313" key="4">
    <source>
        <dbReference type="EMBL" id="EEN57143.1"/>
    </source>
</evidence>
<gene>
    <name evidence="4" type="ORF">BRAFLDRAFT_75579</name>
</gene>
<reference evidence="4" key="1">
    <citation type="journal article" date="2008" name="Nature">
        <title>The amphioxus genome and the evolution of the chordate karyotype.</title>
        <authorList>
            <consortium name="US DOE Joint Genome Institute (JGI-PGF)"/>
            <person name="Putnam N.H."/>
            <person name="Butts T."/>
            <person name="Ferrier D.E.K."/>
            <person name="Furlong R.F."/>
            <person name="Hellsten U."/>
            <person name="Kawashima T."/>
            <person name="Robinson-Rechavi M."/>
            <person name="Shoguchi E."/>
            <person name="Terry A."/>
            <person name="Yu J.-K."/>
            <person name="Benito-Gutierrez E.L."/>
            <person name="Dubchak I."/>
            <person name="Garcia-Fernandez J."/>
            <person name="Gibson-Brown J.J."/>
            <person name="Grigoriev I.V."/>
            <person name="Horton A.C."/>
            <person name="de Jong P.J."/>
            <person name="Jurka J."/>
            <person name="Kapitonov V.V."/>
            <person name="Kohara Y."/>
            <person name="Kuroki Y."/>
            <person name="Lindquist E."/>
            <person name="Lucas S."/>
            <person name="Osoegawa K."/>
            <person name="Pennacchio L.A."/>
            <person name="Salamov A.A."/>
            <person name="Satou Y."/>
            <person name="Sauka-Spengler T."/>
            <person name="Schmutz J."/>
            <person name="Shin-I T."/>
            <person name="Toyoda A."/>
            <person name="Bronner-Fraser M."/>
            <person name="Fujiyama A."/>
            <person name="Holland L.Z."/>
            <person name="Holland P.W.H."/>
            <person name="Satoh N."/>
            <person name="Rokhsar D.S."/>
        </authorList>
    </citation>
    <scope>NUCLEOTIDE SEQUENCE [LARGE SCALE GENOMIC DNA]</scope>
    <source>
        <strain evidence="4">S238N-H82</strain>
        <tissue evidence="4">Testes</tissue>
    </source>
</reference>
<dbReference type="AlphaFoldDB" id="C3YRE6"/>
<keyword evidence="1" id="KW-0175">Coiled coil</keyword>
<feature type="compositionally biased region" description="Polar residues" evidence="2">
    <location>
        <begin position="94"/>
        <end position="103"/>
    </location>
</feature>
<evidence type="ECO:0000256" key="1">
    <source>
        <dbReference type="SAM" id="Coils"/>
    </source>
</evidence>
<evidence type="ECO:0000256" key="2">
    <source>
        <dbReference type="SAM" id="MobiDB-lite"/>
    </source>
</evidence>
<feature type="compositionally biased region" description="Low complexity" evidence="2">
    <location>
        <begin position="104"/>
        <end position="120"/>
    </location>
</feature>
<protein>
    <submittedName>
        <fullName evidence="4">Uncharacterized protein</fullName>
    </submittedName>
</protein>
<keyword evidence="3" id="KW-0732">Signal</keyword>
<sequence length="221" mass="23554">MKVFTALVIVLTVALMVDVGHGWRRRRAGMKRGQELEENAAWEQDMGKLDDLAELLKEEAGDMLDQLKREKLSAMEVDNDLDEMEELDKKYAAHSNTSEPSSNRAAAGISKRAAAGFSKRAAADSNTSEPSSNRAAADSNTCEPSSNRAEAGFSKRAAADSNTSEPSSNRAAAGFSKRAAADSNTSEPSSKRDEAGFSNRAAADSNTSEPSCGYASGFPIH</sequence>
<feature type="coiled-coil region" evidence="1">
    <location>
        <begin position="39"/>
        <end position="87"/>
    </location>
</feature>
<accession>C3YRE6</accession>
<evidence type="ECO:0000256" key="3">
    <source>
        <dbReference type="SAM" id="SignalP"/>
    </source>
</evidence>
<name>C3YRE6_BRAFL</name>
<feature type="signal peptide" evidence="3">
    <location>
        <begin position="1"/>
        <end position="22"/>
    </location>
</feature>
<feature type="chain" id="PRO_5002933822" evidence="3">
    <location>
        <begin position="23"/>
        <end position="221"/>
    </location>
</feature>
<feature type="compositionally biased region" description="Polar residues" evidence="2">
    <location>
        <begin position="124"/>
        <end position="148"/>
    </location>
</feature>